<evidence type="ECO:0000313" key="10">
    <source>
        <dbReference type="EMBL" id="MYN41221.1"/>
    </source>
</evidence>
<dbReference type="InterPro" id="IPR008707">
    <property type="entry name" value="B-propeller_PilY1"/>
</dbReference>
<keyword evidence="6" id="KW-0281">Fimbrium</keyword>
<comment type="caution">
    <text evidence="10">The sequence shown here is derived from an EMBL/GenBank/DDBJ whole genome shotgun (WGS) entry which is preliminary data.</text>
</comment>
<dbReference type="InterPro" id="IPR018391">
    <property type="entry name" value="PQQ_b-propeller_rpt"/>
</dbReference>
<protein>
    <recommendedName>
        <fullName evidence="9">PilY1 beta-propeller domain-containing protein</fullName>
    </recommendedName>
</protein>
<dbReference type="SUPFAM" id="SSF50998">
    <property type="entry name" value="Quinoprotein alcohol dehydrogenase-like"/>
    <property type="match status" value="1"/>
</dbReference>
<keyword evidence="11" id="KW-1185">Reference proteome</keyword>
<evidence type="ECO:0000256" key="8">
    <source>
        <dbReference type="SAM" id="SignalP"/>
    </source>
</evidence>
<evidence type="ECO:0000256" key="5">
    <source>
        <dbReference type="ARBA" id="ARBA00022837"/>
    </source>
</evidence>
<evidence type="ECO:0000256" key="3">
    <source>
        <dbReference type="ARBA" id="ARBA00022558"/>
    </source>
</evidence>
<comment type="subcellular location">
    <subcellularLocation>
        <location evidence="1">Fimbrium</location>
    </subcellularLocation>
</comment>
<organism evidence="10 11">
    <name type="scientific">Duganella margarita</name>
    <dbReference type="NCBI Taxonomy" id="2692170"/>
    <lineage>
        <taxon>Bacteria</taxon>
        <taxon>Pseudomonadati</taxon>
        <taxon>Pseudomonadota</taxon>
        <taxon>Betaproteobacteria</taxon>
        <taxon>Burkholderiales</taxon>
        <taxon>Oxalobacteraceae</taxon>
        <taxon>Telluria group</taxon>
        <taxon>Duganella</taxon>
    </lineage>
</organism>
<feature type="compositionally biased region" description="Basic and acidic residues" evidence="7">
    <location>
        <begin position="1527"/>
        <end position="1542"/>
    </location>
</feature>
<feature type="chain" id="PRO_5045263541" description="PilY1 beta-propeller domain-containing protein" evidence="8">
    <location>
        <begin position="28"/>
        <end position="1542"/>
    </location>
</feature>
<evidence type="ECO:0000259" key="9">
    <source>
        <dbReference type="Pfam" id="PF05567"/>
    </source>
</evidence>
<proteinExistence type="inferred from homology"/>
<feature type="signal peptide" evidence="8">
    <location>
        <begin position="1"/>
        <end position="27"/>
    </location>
</feature>
<evidence type="ECO:0000256" key="7">
    <source>
        <dbReference type="SAM" id="MobiDB-lite"/>
    </source>
</evidence>
<gene>
    <name evidence="10" type="ORF">GTP55_17795</name>
</gene>
<feature type="region of interest" description="Disordered" evidence="7">
    <location>
        <begin position="1520"/>
        <end position="1542"/>
    </location>
</feature>
<reference evidence="10 11" key="1">
    <citation type="submission" date="2019-12" db="EMBL/GenBank/DDBJ databases">
        <title>Novel species isolated from a subtropical stream in China.</title>
        <authorList>
            <person name="Lu H."/>
        </authorList>
    </citation>
    <scope>NUCLEOTIDE SEQUENCE [LARGE SCALE GENOMIC DNA]</scope>
    <source>
        <strain evidence="10 11">FT109W</strain>
    </source>
</reference>
<dbReference type="SMART" id="SM00564">
    <property type="entry name" value="PQQ"/>
    <property type="match status" value="2"/>
</dbReference>
<evidence type="ECO:0000256" key="1">
    <source>
        <dbReference type="ARBA" id="ARBA00004561"/>
    </source>
</evidence>
<keyword evidence="5" id="KW-0106">Calcium</keyword>
<dbReference type="EMBL" id="WWCS01000011">
    <property type="protein sequence ID" value="MYN41221.1"/>
    <property type="molecule type" value="Genomic_DNA"/>
</dbReference>
<evidence type="ECO:0000313" key="11">
    <source>
        <dbReference type="Proteomes" id="UP000466332"/>
    </source>
</evidence>
<keyword evidence="8" id="KW-0732">Signal</keyword>
<evidence type="ECO:0000256" key="6">
    <source>
        <dbReference type="ARBA" id="ARBA00023263"/>
    </source>
</evidence>
<dbReference type="InterPro" id="IPR011047">
    <property type="entry name" value="Quinoprotein_ADH-like_sf"/>
</dbReference>
<keyword evidence="4" id="KW-0479">Metal-binding</keyword>
<name>A0ABW9WJ46_9BURK</name>
<dbReference type="RefSeq" id="WP_161046195.1">
    <property type="nucleotide sequence ID" value="NZ_WWCS01000011.1"/>
</dbReference>
<keyword evidence="3" id="KW-1029">Fimbrium biogenesis</keyword>
<evidence type="ECO:0000256" key="4">
    <source>
        <dbReference type="ARBA" id="ARBA00022723"/>
    </source>
</evidence>
<dbReference type="Proteomes" id="UP000466332">
    <property type="component" value="Unassembled WGS sequence"/>
</dbReference>
<dbReference type="Pfam" id="PF05567">
    <property type="entry name" value="T4P_PilY1"/>
    <property type="match status" value="1"/>
</dbReference>
<evidence type="ECO:0000256" key="2">
    <source>
        <dbReference type="ARBA" id="ARBA00008387"/>
    </source>
</evidence>
<accession>A0ABW9WJ46</accession>
<sequence length="1542" mass="161730">MRFSLPSPARRVLLSLMLLASAAAAFAAQTQIAQVPLLNITGTGTVKPNLMLLFDNSGSMDQAYTPDYVDDAICRGAATLAASAVSCAPGHPPYMTADFNKQYYNPAILYAVPVKADGTFYPSQTTFTKVSNDGFSVRYSVLGGTPSSNASTVNLLTEFPDLRWCNPNNSNDCGTNTTTYTYPDATHTSATQISGGPYYYNIGVTEYCTDDTMTVCRTTSAGAGAPTNYPVAVKVRWCSDKALTVCQAKQVGAFKYPRYSTSAGSVAAYATIAIGTSLATGALDISSVSINEGGTSTTLTSGPVTAAGGTTTAITRQTMANALASNINSYGDTKIPATLRYLACVRTPPSGSNVPTCAGLGITLSADNIVGVVAVDCSSTTKTAVSCPRIFDASRSGYALTVITSPPAVVPSTALLTIAGPATNTLFLSTTIKLDSTTLASNIAIPANASATTAASAIARAIGVNGNVRGYVGGNGITDICGAASTSTVCLVNVAATGNGQAPSATAVSGLKFTATKSAGFADTIPITTAPMSGGSTGPSSFVRVNIVSGSTYPKGSDRTDCVAQAGVCTYQEEMTNFANWYVYYKTRLQMMKTSVGLAFAALNANYKVGFAKLSVVATGGAMDIIPADFTGASRSSWYSKLYATTTSGSTPTRPALDNIGRMFANQTPYQYAAGQEVVQFPCQQNFVILTTDGYWNGGSTKNYNDDYSPVVNNDNAESTARFCSYASGCVDTRAQSVPSLADVALHWYNGGSSDGTISLRPTLEPNMAKAGSVPARSGENTHLHMNTYTLGLGVDGVMNYDPNYDTTARKVGGDFYNLITRVATGCPWNNNGPYVWPNPDVTNGGNTVQERVDDLWHAAVNGHGKYFSASQPKEVVAGLSEALSNMQIRLGAAAAAATSTPNISLQDNDIFSDTFTTVKWYGELAAKKINTSTGEVGSAVTWTSSDTVGRNPGPTGPTGRIIKMLDTTNGTLKDVTYDNMSTLEKGWFSNKCTALAQCTLLTTAERATVNDGANLVNWLRGAQTYADDHLFRAYTLTDHTPAGLNGPIPILLGDIASSKPAYLRDSRKNYTRAGYAAFKAGTQTRPATVLTAANDGMLHAFDATNGNERWAYMPRITMKKLYLQASTTYGTNHQFSTDGSPELADVQIGGVWKTVMVAGLNGGGRGYYALDVTDPINPVALWEFCADSTVCSRNDPDLGLTFGNPQFGLWNNQWVVFLTSGYNNVPGTDGVNTGSGQGILYIVDVATGAVLKKVSTQTGDTTTPSGLAKITSISSDPNLDPATTYIYGGDNNGRMWRFDLTDATGATVPVIKMGDAGATRPITTRPDVTLCAMTTSSTDNGVTSSATTAQRVVLFGTGRLLDVPDTTNTDVQSLFLLKDSGAPINNVRGSTMVQQTLSQVGTSSNISFALTSNPVDLSQKDGWFFDWSVTAGERMNLDPQIVSGVANVVTNLPSSSSACSVGGTSNAYQVDVCTGTALPNTPAGTILSSDSAAVGFIIYRLQNGQLKMTSTLATGITKTGQLQEGKSAEAHRVGWRRVQGE</sequence>
<comment type="similarity">
    <text evidence="2">Belongs to the PilY1 family.</text>
</comment>
<feature type="domain" description="PilY1 beta-propeller" evidence="9">
    <location>
        <begin position="1073"/>
        <end position="1398"/>
    </location>
</feature>